<dbReference type="Gramene" id="TVU34948">
    <property type="protein sequence ID" value="TVU34948"/>
    <property type="gene ID" value="EJB05_16807"/>
</dbReference>
<sequence length="243" mass="27188">MRGSLVLLFLPKTPHSGGLVAAPMVKEEKPYPDVYDRNVCAIRQRSREDVPSIGFNIQDPAAELTRTRDARLNRARAMSPVLLGEELRTPVLVVPNPFTKDTIGISQISHHGVLLYDRDDLTRMVVLYFRDTDGYFAGFQRCEVAVHDDGTREENWGRSFFFDDMVSRNEVPAFFAPVKMGIGSAHSDKGDYPGPGAVFDLFNFLAGFEEQVHIHNNAEVRGLTQQMKDELQLAGSSSCSPRQ</sequence>
<evidence type="ECO:0000313" key="1">
    <source>
        <dbReference type="EMBL" id="TVU34948.1"/>
    </source>
</evidence>
<dbReference type="EMBL" id="RWGY01000009">
    <property type="protein sequence ID" value="TVU34948.1"/>
    <property type="molecule type" value="Genomic_DNA"/>
</dbReference>
<evidence type="ECO:0000313" key="3">
    <source>
        <dbReference type="Proteomes" id="UP000324897"/>
    </source>
</evidence>
<dbReference type="Gramene" id="TVU34965">
    <property type="protein sequence ID" value="TVU34965"/>
    <property type="gene ID" value="EJB05_16824"/>
</dbReference>
<dbReference type="Proteomes" id="UP000324897">
    <property type="component" value="Unassembled WGS sequence"/>
</dbReference>
<gene>
    <name evidence="1" type="ORF">EJB05_16807</name>
    <name evidence="2" type="ORF">EJB05_16824</name>
</gene>
<reference evidence="1 3" key="1">
    <citation type="journal article" date="2019" name="Sci. Rep.">
        <title>A high-quality genome of Eragrostis curvula grass provides insights into Poaceae evolution and supports new strategies to enhance forage quality.</title>
        <authorList>
            <person name="Carballo J."/>
            <person name="Santos B.A.C.M."/>
            <person name="Zappacosta D."/>
            <person name="Garbus I."/>
            <person name="Selva J.P."/>
            <person name="Gallo C.A."/>
            <person name="Diaz A."/>
            <person name="Albertini E."/>
            <person name="Caccamo M."/>
            <person name="Echenique V."/>
        </authorList>
    </citation>
    <scope>NUCLEOTIDE SEQUENCE [LARGE SCALE GENOMIC DNA]</scope>
    <source>
        <strain evidence="3">cv. Victoria</strain>
        <tissue evidence="1">Leaf</tissue>
    </source>
</reference>
<keyword evidence="3" id="KW-1185">Reference proteome</keyword>
<proteinExistence type="predicted"/>
<organism evidence="1 3">
    <name type="scientific">Eragrostis curvula</name>
    <name type="common">weeping love grass</name>
    <dbReference type="NCBI Taxonomy" id="38414"/>
    <lineage>
        <taxon>Eukaryota</taxon>
        <taxon>Viridiplantae</taxon>
        <taxon>Streptophyta</taxon>
        <taxon>Embryophyta</taxon>
        <taxon>Tracheophyta</taxon>
        <taxon>Spermatophyta</taxon>
        <taxon>Magnoliopsida</taxon>
        <taxon>Liliopsida</taxon>
        <taxon>Poales</taxon>
        <taxon>Poaceae</taxon>
        <taxon>PACMAD clade</taxon>
        <taxon>Chloridoideae</taxon>
        <taxon>Eragrostideae</taxon>
        <taxon>Eragrostidinae</taxon>
        <taxon>Eragrostis</taxon>
    </lineage>
</organism>
<dbReference type="EMBL" id="RWGY01000009">
    <property type="protein sequence ID" value="TVU34965.1"/>
    <property type="molecule type" value="Genomic_DNA"/>
</dbReference>
<protein>
    <recommendedName>
        <fullName evidence="4">rRNA N-glycosidase</fullName>
    </recommendedName>
</protein>
<accession>A0A5J9VGW8</accession>
<comment type="caution">
    <text evidence="1">The sequence shown here is derived from an EMBL/GenBank/DDBJ whole genome shotgun (WGS) entry which is preliminary data.</text>
</comment>
<dbReference type="AlphaFoldDB" id="A0A5J9VGW8"/>
<name>A0A5J9VGW8_9POAL</name>
<evidence type="ECO:0008006" key="4">
    <source>
        <dbReference type="Google" id="ProtNLM"/>
    </source>
</evidence>
<feature type="non-terminal residue" evidence="1">
    <location>
        <position position="1"/>
    </location>
</feature>
<evidence type="ECO:0000313" key="2">
    <source>
        <dbReference type="EMBL" id="TVU34965.1"/>
    </source>
</evidence>